<reference evidence="2 3" key="1">
    <citation type="submission" date="2017-08" db="EMBL/GenBank/DDBJ databases">
        <title>Identification and genetic characteristics of simultaneous BTEX- and naphthalene-degrading Paraburkholderia sp. BN5 isolated from petroleum-contaminated soil.</title>
        <authorList>
            <person name="Lee Y."/>
            <person name="Jeon C.O."/>
        </authorList>
    </citation>
    <scope>NUCLEOTIDE SEQUENCE [LARGE SCALE GENOMIC DNA]</scope>
    <source>
        <strain evidence="2 3">BN5</strain>
        <plasmid evidence="2 3">pBN2</plasmid>
    </source>
</reference>
<dbReference type="Gene3D" id="1.20.58.1000">
    <property type="entry name" value="Metal-sensitive repressor, helix protomer"/>
    <property type="match status" value="1"/>
</dbReference>
<evidence type="ECO:0000313" key="2">
    <source>
        <dbReference type="EMBL" id="ASW03753.1"/>
    </source>
</evidence>
<dbReference type="GO" id="GO:0045892">
    <property type="term" value="P:negative regulation of DNA-templated transcription"/>
    <property type="evidence" value="ECO:0007669"/>
    <property type="project" value="UniProtKB-ARBA"/>
</dbReference>
<dbReference type="GO" id="GO:0046872">
    <property type="term" value="F:metal ion binding"/>
    <property type="evidence" value="ECO:0007669"/>
    <property type="project" value="InterPro"/>
</dbReference>
<dbReference type="InterPro" id="IPR003735">
    <property type="entry name" value="Metal_Tscrpt_repr"/>
</dbReference>
<dbReference type="RefSeq" id="WP_028206235.1">
    <property type="nucleotide sequence ID" value="NZ_CP022992.1"/>
</dbReference>
<evidence type="ECO:0000256" key="1">
    <source>
        <dbReference type="ARBA" id="ARBA00005260"/>
    </source>
</evidence>
<dbReference type="PANTHER" id="PTHR33677:SF5">
    <property type="entry name" value="TRANSCRIPTIONAL REPRESSOR FRMR"/>
    <property type="match status" value="1"/>
</dbReference>
<sequence length="90" mass="10248">MSHTIREKQKLLNRVRRIKGQVEAIERALEEERGCMDVLQLITSSRGAMNGLLAVVLEDHIRTHLVDAEPDDEHGSGTEQLIEVVHSYFK</sequence>
<proteinExistence type="inferred from homology"/>
<protein>
    <submittedName>
        <fullName evidence="2">Metal/formaldehyde-sensitive transcriptional repressor</fullName>
    </submittedName>
</protein>
<dbReference type="InterPro" id="IPR038390">
    <property type="entry name" value="Metal_Tscrpt_repr_sf"/>
</dbReference>
<dbReference type="Proteomes" id="UP000215158">
    <property type="component" value="Plasmid pBN2"/>
</dbReference>
<evidence type="ECO:0000313" key="3">
    <source>
        <dbReference type="Proteomes" id="UP000215158"/>
    </source>
</evidence>
<geneLocation type="plasmid" evidence="2 3">
    <name>pBN2</name>
</geneLocation>
<dbReference type="KEGG" id="parb:CJU94_36805"/>
<dbReference type="OrthoDB" id="9806052at2"/>
<comment type="similarity">
    <text evidence="1">Belongs to the FrmR/RcnR family.</text>
</comment>
<dbReference type="AlphaFoldDB" id="A0A248VXZ6"/>
<gene>
    <name evidence="2" type="ORF">CJU94_36805</name>
</gene>
<dbReference type="CDD" id="cd10153">
    <property type="entry name" value="RcnR-FrmR-like_DUF156"/>
    <property type="match status" value="1"/>
</dbReference>
<dbReference type="PANTHER" id="PTHR33677">
    <property type="entry name" value="TRANSCRIPTIONAL REPRESSOR FRMR-RELATED"/>
    <property type="match status" value="1"/>
</dbReference>
<dbReference type="EMBL" id="CP022992">
    <property type="protein sequence ID" value="ASW03753.1"/>
    <property type="molecule type" value="Genomic_DNA"/>
</dbReference>
<keyword evidence="3" id="KW-1185">Reference proteome</keyword>
<dbReference type="GO" id="GO:0003677">
    <property type="term" value="F:DNA binding"/>
    <property type="evidence" value="ECO:0007669"/>
    <property type="project" value="InterPro"/>
</dbReference>
<accession>A0A248VXZ6</accession>
<organism evidence="2 3">
    <name type="scientific">Paraburkholderia aromaticivorans</name>
    <dbReference type="NCBI Taxonomy" id="2026199"/>
    <lineage>
        <taxon>Bacteria</taxon>
        <taxon>Pseudomonadati</taxon>
        <taxon>Pseudomonadota</taxon>
        <taxon>Betaproteobacteria</taxon>
        <taxon>Burkholderiales</taxon>
        <taxon>Burkholderiaceae</taxon>
        <taxon>Paraburkholderia</taxon>
    </lineage>
</organism>
<keyword evidence="2" id="KW-0614">Plasmid</keyword>
<dbReference type="Pfam" id="PF02583">
    <property type="entry name" value="Trns_repr_metal"/>
    <property type="match status" value="1"/>
</dbReference>
<name>A0A248VXZ6_9BURK</name>